<dbReference type="GO" id="GO:0004029">
    <property type="term" value="F:aldehyde dehydrogenase (NAD+) activity"/>
    <property type="evidence" value="ECO:0007669"/>
    <property type="project" value="TreeGrafter"/>
</dbReference>
<name>E8V5D7_TERSS</name>
<dbReference type="InterPro" id="IPR001509">
    <property type="entry name" value="Epimerase_deHydtase"/>
</dbReference>
<dbReference type="PANTHER" id="PTHR48079">
    <property type="entry name" value="PROTEIN YEEZ"/>
    <property type="match status" value="1"/>
</dbReference>
<sequence>MTILITGGTGLVGSRLLRQFVDAGVDCRALVRPGKEVPAGATRVEGDLLDAATLQQAVEGVSAIVHLAAVFRTQNDDEIWRANLDGTKKLIAAVKAHAPQARFIMASTGLVYDANATHPGLEEDETHPTLAYPASKIAAEKELRESGLNWSILRLGFVYGDGDGHLASVPPIVARFKWHPAKTFSLIHQRDVAGAVELALTGAMDGQVVNICDDAPASLYEMARLVGSPIEASAEPLVDPWMGRMDGSKLRSFGFSPKVPTVYQASREGIL</sequence>
<evidence type="ECO:0000313" key="2">
    <source>
        <dbReference type="EMBL" id="ADV84896.1"/>
    </source>
</evidence>
<dbReference type="RefSeq" id="WP_013570626.1">
    <property type="nucleotide sequence ID" value="NC_014963.1"/>
</dbReference>
<keyword evidence="3" id="KW-1185">Reference proteome</keyword>
<accession>E8V5D7</accession>
<dbReference type="eggNOG" id="COG0451">
    <property type="taxonomic scope" value="Bacteria"/>
</dbReference>
<dbReference type="Gene3D" id="3.40.50.720">
    <property type="entry name" value="NAD(P)-binding Rossmann-like Domain"/>
    <property type="match status" value="1"/>
</dbReference>
<dbReference type="EMBL" id="CP002467">
    <property type="protein sequence ID" value="ADV84896.1"/>
    <property type="molecule type" value="Genomic_DNA"/>
</dbReference>
<dbReference type="HOGENOM" id="CLU_007383_6_1_0"/>
<dbReference type="KEGG" id="tsa:AciPR4_4150"/>
<gene>
    <name evidence="2" type="ordered locus">AciPR4_4150</name>
</gene>
<evidence type="ECO:0000313" key="3">
    <source>
        <dbReference type="Proteomes" id="UP000006844"/>
    </source>
</evidence>
<dbReference type="SUPFAM" id="SSF51735">
    <property type="entry name" value="NAD(P)-binding Rossmann-fold domains"/>
    <property type="match status" value="1"/>
</dbReference>
<dbReference type="OrthoDB" id="9811743at2"/>
<dbReference type="Proteomes" id="UP000006844">
    <property type="component" value="Chromosome"/>
</dbReference>
<dbReference type="InterPro" id="IPR036291">
    <property type="entry name" value="NAD(P)-bd_dom_sf"/>
</dbReference>
<dbReference type="Pfam" id="PF01370">
    <property type="entry name" value="Epimerase"/>
    <property type="match status" value="1"/>
</dbReference>
<proteinExistence type="predicted"/>
<organism evidence="2 3">
    <name type="scientific">Terriglobus saanensis (strain ATCC BAA-1853 / DSM 23119 / SP1PR4)</name>
    <dbReference type="NCBI Taxonomy" id="401053"/>
    <lineage>
        <taxon>Bacteria</taxon>
        <taxon>Pseudomonadati</taxon>
        <taxon>Acidobacteriota</taxon>
        <taxon>Terriglobia</taxon>
        <taxon>Terriglobales</taxon>
        <taxon>Acidobacteriaceae</taxon>
        <taxon>Terriglobus</taxon>
    </lineage>
</organism>
<feature type="domain" description="NAD-dependent epimerase/dehydratase" evidence="1">
    <location>
        <begin position="3"/>
        <end position="212"/>
    </location>
</feature>
<evidence type="ECO:0000259" key="1">
    <source>
        <dbReference type="Pfam" id="PF01370"/>
    </source>
</evidence>
<dbReference type="STRING" id="401053.AciPR4_4150"/>
<dbReference type="AlphaFoldDB" id="E8V5D7"/>
<dbReference type="GO" id="GO:0005737">
    <property type="term" value="C:cytoplasm"/>
    <property type="evidence" value="ECO:0007669"/>
    <property type="project" value="TreeGrafter"/>
</dbReference>
<dbReference type="PANTHER" id="PTHR48079:SF6">
    <property type="entry name" value="NAD(P)-BINDING DOMAIN-CONTAINING PROTEIN-RELATED"/>
    <property type="match status" value="1"/>
</dbReference>
<dbReference type="InterPro" id="IPR051783">
    <property type="entry name" value="NAD(P)-dependent_oxidoreduct"/>
</dbReference>
<reference evidence="2 3" key="1">
    <citation type="journal article" date="2012" name="Stand. Genomic Sci.">
        <title>Complete genome sequence of Terriglobus saanensis type strain SP1PR4(T), an Acidobacteria from tundra soil.</title>
        <authorList>
            <person name="Rawat S.R."/>
            <person name="Mannisto M.K."/>
            <person name="Starovoytov V."/>
            <person name="Goodwin L."/>
            <person name="Nolan M."/>
            <person name="Hauser L."/>
            <person name="Land M."/>
            <person name="Davenport K.W."/>
            <person name="Woyke T."/>
            <person name="Haggblom M.M."/>
        </authorList>
    </citation>
    <scope>NUCLEOTIDE SEQUENCE</scope>
    <source>
        <strain evidence="3">ATCC BAA-1853 / DSM 23119 / SP1PR4</strain>
    </source>
</reference>
<protein>
    <submittedName>
        <fullName evidence="2">NAD-dependent epimerase/dehydratase</fullName>
    </submittedName>
</protein>